<dbReference type="GO" id="GO:0008835">
    <property type="term" value="F:diaminohydroxyphosphoribosylaminopyrimidine deaminase activity"/>
    <property type="evidence" value="ECO:0007669"/>
    <property type="project" value="UniProtKB-EC"/>
</dbReference>
<evidence type="ECO:0000256" key="6">
    <source>
        <dbReference type="ARBA" id="ARBA00022619"/>
    </source>
</evidence>
<dbReference type="EMBL" id="JAXARY010000003">
    <property type="protein sequence ID" value="MDX8126664.1"/>
    <property type="molecule type" value="Genomic_DNA"/>
</dbReference>
<comment type="catalytic activity">
    <reaction evidence="10">
        <text>5-amino-6-(5-phospho-D-ribitylamino)uracil + NADP(+) = 5-amino-6-(5-phospho-D-ribosylamino)uracil + NADPH + H(+)</text>
        <dbReference type="Rhea" id="RHEA:17845"/>
        <dbReference type="ChEBI" id="CHEBI:15378"/>
        <dbReference type="ChEBI" id="CHEBI:57783"/>
        <dbReference type="ChEBI" id="CHEBI:58349"/>
        <dbReference type="ChEBI" id="CHEBI:58421"/>
        <dbReference type="ChEBI" id="CHEBI:58453"/>
        <dbReference type="EC" id="1.1.1.193"/>
    </reaction>
</comment>
<evidence type="ECO:0000256" key="4">
    <source>
        <dbReference type="ARBA" id="ARBA00005259"/>
    </source>
</evidence>
<keyword evidence="9" id="KW-0511">Multifunctional enzyme</keyword>
<evidence type="ECO:0000259" key="11">
    <source>
        <dbReference type="PROSITE" id="PS51747"/>
    </source>
</evidence>
<dbReference type="InterPro" id="IPR016193">
    <property type="entry name" value="Cytidine_deaminase-like"/>
</dbReference>
<evidence type="ECO:0000256" key="9">
    <source>
        <dbReference type="ARBA" id="ARBA00023268"/>
    </source>
</evidence>
<keyword evidence="10" id="KW-0479">Metal-binding</keyword>
<dbReference type="PANTHER" id="PTHR38011:SF7">
    <property type="entry name" value="2,5-DIAMINO-6-RIBOSYLAMINO-4(3H)-PYRIMIDINONE 5'-PHOSPHATE REDUCTASE"/>
    <property type="match status" value="1"/>
</dbReference>
<evidence type="ECO:0000256" key="8">
    <source>
        <dbReference type="ARBA" id="ARBA00023002"/>
    </source>
</evidence>
<name>A0ABU4UB39_9GAMM</name>
<feature type="domain" description="CMP/dCMP-type deaminase" evidence="11">
    <location>
        <begin position="4"/>
        <end position="125"/>
    </location>
</feature>
<dbReference type="CDD" id="cd01284">
    <property type="entry name" value="Riboflavin_deaminase-reductase"/>
    <property type="match status" value="1"/>
</dbReference>
<keyword evidence="8 10" id="KW-0560">Oxidoreductase</keyword>
<dbReference type="RefSeq" id="WP_319960784.1">
    <property type="nucleotide sequence ID" value="NZ_JAXARY010000003.1"/>
</dbReference>
<evidence type="ECO:0000313" key="13">
    <source>
        <dbReference type="Proteomes" id="UP001284537"/>
    </source>
</evidence>
<dbReference type="Gene3D" id="3.40.430.10">
    <property type="entry name" value="Dihydrofolate Reductase, subunit A"/>
    <property type="match status" value="1"/>
</dbReference>
<evidence type="ECO:0000256" key="5">
    <source>
        <dbReference type="ARBA" id="ARBA00007417"/>
    </source>
</evidence>
<comment type="pathway">
    <text evidence="2 10">Cofactor biosynthesis; riboflavin biosynthesis; 5-amino-6-(D-ribitylamino)uracil from GTP: step 2/4.</text>
</comment>
<gene>
    <name evidence="12" type="primary">ribD</name>
    <name evidence="12" type="ORF">QLH52_05180</name>
</gene>
<evidence type="ECO:0000256" key="10">
    <source>
        <dbReference type="PIRNR" id="PIRNR006769"/>
    </source>
</evidence>
<dbReference type="InterPro" id="IPR002734">
    <property type="entry name" value="RibDG_C"/>
</dbReference>
<dbReference type="InterPro" id="IPR002125">
    <property type="entry name" value="CMP_dCMP_dom"/>
</dbReference>
<organism evidence="12 13">
    <name type="scientific">Methylomonas defluvii</name>
    <dbReference type="NCBI Taxonomy" id="3045149"/>
    <lineage>
        <taxon>Bacteria</taxon>
        <taxon>Pseudomonadati</taxon>
        <taxon>Pseudomonadota</taxon>
        <taxon>Gammaproteobacteria</taxon>
        <taxon>Methylococcales</taxon>
        <taxon>Methylococcaceae</taxon>
        <taxon>Methylomonas</taxon>
    </lineage>
</organism>
<dbReference type="GO" id="GO:0008703">
    <property type="term" value="F:5-amino-6-(5-phosphoribosylamino)uracil reductase activity"/>
    <property type="evidence" value="ECO:0007669"/>
    <property type="project" value="UniProtKB-EC"/>
</dbReference>
<keyword evidence="7 10" id="KW-0521">NADP</keyword>
<comment type="function">
    <text evidence="1 10">Converts 2,5-diamino-6-(ribosylamino)-4(3h)-pyrimidinone 5'-phosphate into 5-amino-6-(ribosylamino)-2,4(1h,3h)-pyrimidinedione 5'-phosphate.</text>
</comment>
<proteinExistence type="inferred from homology"/>
<keyword evidence="13" id="KW-1185">Reference proteome</keyword>
<comment type="similarity">
    <text evidence="5 10">In the C-terminal section; belongs to the HTP reductase family.</text>
</comment>
<keyword evidence="6 10" id="KW-0686">Riboflavin biosynthesis</keyword>
<evidence type="ECO:0000256" key="3">
    <source>
        <dbReference type="ARBA" id="ARBA00004910"/>
    </source>
</evidence>
<comment type="cofactor">
    <cofactor evidence="10">
        <name>Zn(2+)</name>
        <dbReference type="ChEBI" id="CHEBI:29105"/>
    </cofactor>
    <text evidence="10">Binds 1 zinc ion.</text>
</comment>
<reference evidence="12 13" key="1">
    <citation type="submission" date="2023-11" db="EMBL/GenBank/DDBJ databases">
        <authorList>
            <person name="Ouyang M.-Y."/>
        </authorList>
    </citation>
    <scope>NUCLEOTIDE SEQUENCE [LARGE SCALE GENOMIC DNA]</scope>
    <source>
        <strain evidence="12 13">OY6</strain>
    </source>
</reference>
<comment type="similarity">
    <text evidence="4 10">In the N-terminal section; belongs to the cytidine and deoxycytidylate deaminase family.</text>
</comment>
<evidence type="ECO:0000256" key="1">
    <source>
        <dbReference type="ARBA" id="ARBA00002151"/>
    </source>
</evidence>
<dbReference type="Pfam" id="PF01872">
    <property type="entry name" value="RibD_C"/>
    <property type="match status" value="1"/>
</dbReference>
<evidence type="ECO:0000313" key="12">
    <source>
        <dbReference type="EMBL" id="MDX8126664.1"/>
    </source>
</evidence>
<dbReference type="SUPFAM" id="SSF53927">
    <property type="entry name" value="Cytidine deaminase-like"/>
    <property type="match status" value="1"/>
</dbReference>
<evidence type="ECO:0000256" key="2">
    <source>
        <dbReference type="ARBA" id="ARBA00004882"/>
    </source>
</evidence>
<dbReference type="Proteomes" id="UP001284537">
    <property type="component" value="Unassembled WGS sequence"/>
</dbReference>
<sequence>MTPSQDAAYMARAVKLAQNGKYTTDPNPHVGCVLVKDEKVIAEGWTQRAGFAHAEVDALAKTDNARGSTAYVTLEPCSHHGKTGPCSEALIAAGIRRVVVAMQDPNPLVAGRGLQKLREAGIEVLVGVLQQEAETLNQGFFKRMRQGLPWIRSKLAMSLDGRTALASGESQWITSVHARQDVQIWRAASSAIVTGIDTVLYDDPRLSARVDFDALQPVKVVLDSQLRMPLSAKLLDNAVDVWIMTCSDDALKQQKLRDVGCKVFQVDARNGRVDLAQVFKLLAELQINTVWVEAGATLNGALLDSGLIDEWLIYMAPCVLGDQARGLFTLSGILTMQDKKCLRLLEARQIGPDLRLRYQAKTD</sequence>
<comment type="caution">
    <text evidence="12">The sequence shown here is derived from an EMBL/GenBank/DDBJ whole genome shotgun (WGS) entry which is preliminary data.</text>
</comment>
<dbReference type="PROSITE" id="PS51747">
    <property type="entry name" value="CYT_DCMP_DEAMINASES_2"/>
    <property type="match status" value="1"/>
</dbReference>
<dbReference type="InterPro" id="IPR004794">
    <property type="entry name" value="Eubact_RibD"/>
</dbReference>
<dbReference type="NCBIfam" id="TIGR00326">
    <property type="entry name" value="eubact_ribD"/>
    <property type="match status" value="1"/>
</dbReference>
<dbReference type="SUPFAM" id="SSF53597">
    <property type="entry name" value="Dihydrofolate reductase-like"/>
    <property type="match status" value="1"/>
</dbReference>
<dbReference type="PIRSF" id="PIRSF006769">
    <property type="entry name" value="RibD"/>
    <property type="match status" value="1"/>
</dbReference>
<accession>A0ABU4UB39</accession>
<keyword evidence="10 12" id="KW-0378">Hydrolase</keyword>
<protein>
    <recommendedName>
        <fullName evidence="10">Riboflavin biosynthesis protein RibD</fullName>
    </recommendedName>
    <domain>
        <recommendedName>
            <fullName evidence="10">Diaminohydroxyphosphoribosylaminopyrimidine deaminase</fullName>
            <shortName evidence="10">DRAP deaminase</shortName>
            <ecNumber evidence="10">3.5.4.26</ecNumber>
        </recommendedName>
        <alternativeName>
            <fullName evidence="10">Riboflavin-specific deaminase</fullName>
        </alternativeName>
    </domain>
    <domain>
        <recommendedName>
            <fullName evidence="10">5-amino-6-(5-phosphoribosylamino)uracil reductase</fullName>
            <ecNumber evidence="10">1.1.1.193</ecNumber>
        </recommendedName>
        <alternativeName>
            <fullName evidence="10">HTP reductase</fullName>
        </alternativeName>
    </domain>
</protein>
<dbReference type="Pfam" id="PF00383">
    <property type="entry name" value="dCMP_cyt_deam_1"/>
    <property type="match status" value="1"/>
</dbReference>
<dbReference type="EC" id="1.1.1.193" evidence="10"/>
<comment type="catalytic activity">
    <reaction evidence="10">
        <text>2,5-diamino-6-hydroxy-4-(5-phosphoribosylamino)-pyrimidine + H2O + H(+) = 5-amino-6-(5-phospho-D-ribosylamino)uracil + NH4(+)</text>
        <dbReference type="Rhea" id="RHEA:21868"/>
        <dbReference type="ChEBI" id="CHEBI:15377"/>
        <dbReference type="ChEBI" id="CHEBI:15378"/>
        <dbReference type="ChEBI" id="CHEBI:28938"/>
        <dbReference type="ChEBI" id="CHEBI:58453"/>
        <dbReference type="ChEBI" id="CHEBI:58614"/>
        <dbReference type="EC" id="3.5.4.26"/>
    </reaction>
</comment>
<keyword evidence="10" id="KW-0862">Zinc</keyword>
<comment type="pathway">
    <text evidence="3 10">Cofactor biosynthesis; riboflavin biosynthesis; 5-amino-6-(D-ribitylamino)uracil from GTP: step 3/4.</text>
</comment>
<dbReference type="InterPro" id="IPR011549">
    <property type="entry name" value="RibD_C"/>
</dbReference>
<dbReference type="Gene3D" id="3.40.140.10">
    <property type="entry name" value="Cytidine Deaminase, domain 2"/>
    <property type="match status" value="1"/>
</dbReference>
<dbReference type="EC" id="3.5.4.26" evidence="10"/>
<dbReference type="InterPro" id="IPR024072">
    <property type="entry name" value="DHFR-like_dom_sf"/>
</dbReference>
<evidence type="ECO:0000256" key="7">
    <source>
        <dbReference type="ARBA" id="ARBA00022857"/>
    </source>
</evidence>
<dbReference type="PANTHER" id="PTHR38011">
    <property type="entry name" value="DIHYDROFOLATE REDUCTASE FAMILY PROTEIN (AFU_ORTHOLOGUE AFUA_8G06820)"/>
    <property type="match status" value="1"/>
</dbReference>
<dbReference type="NCBIfam" id="TIGR00227">
    <property type="entry name" value="ribD_Cterm"/>
    <property type="match status" value="1"/>
</dbReference>
<dbReference type="InterPro" id="IPR050765">
    <property type="entry name" value="Riboflavin_Biosynth_HTPR"/>
</dbReference>